<dbReference type="PANTHER" id="PTHR40866">
    <property type="entry name" value="BED-TYPE DOMAIN-CONTAINING PROTEIN"/>
    <property type="match status" value="1"/>
</dbReference>
<sequence>MTSVRVLFDKMTEMYPVAAAYLSSEANIVHSPAFERAVVKVYAKSAKMLDQACHCAQNTG</sequence>
<gene>
    <name evidence="1" type="ORF">PHMEG_00019997</name>
</gene>
<accession>A0A225VR38</accession>
<evidence type="ECO:0000313" key="2">
    <source>
        <dbReference type="Proteomes" id="UP000198211"/>
    </source>
</evidence>
<protein>
    <submittedName>
        <fullName evidence="1">Uncharacterized protein</fullName>
    </submittedName>
</protein>
<dbReference type="EMBL" id="NBNE01003479">
    <property type="protein sequence ID" value="OWZ07594.1"/>
    <property type="molecule type" value="Genomic_DNA"/>
</dbReference>
<comment type="caution">
    <text evidence="1">The sequence shown here is derived from an EMBL/GenBank/DDBJ whole genome shotgun (WGS) entry which is preliminary data.</text>
</comment>
<dbReference type="AlphaFoldDB" id="A0A225VR38"/>
<dbReference type="PANTHER" id="PTHR40866:SF1">
    <property type="entry name" value="BED-TYPE DOMAIN-CONTAINING PROTEIN"/>
    <property type="match status" value="1"/>
</dbReference>
<keyword evidence="2" id="KW-1185">Reference proteome</keyword>
<organism evidence="1 2">
    <name type="scientific">Phytophthora megakarya</name>
    <dbReference type="NCBI Taxonomy" id="4795"/>
    <lineage>
        <taxon>Eukaryota</taxon>
        <taxon>Sar</taxon>
        <taxon>Stramenopiles</taxon>
        <taxon>Oomycota</taxon>
        <taxon>Peronosporomycetes</taxon>
        <taxon>Peronosporales</taxon>
        <taxon>Peronosporaceae</taxon>
        <taxon>Phytophthora</taxon>
    </lineage>
</organism>
<evidence type="ECO:0000313" key="1">
    <source>
        <dbReference type="EMBL" id="OWZ07594.1"/>
    </source>
</evidence>
<dbReference type="Proteomes" id="UP000198211">
    <property type="component" value="Unassembled WGS sequence"/>
</dbReference>
<name>A0A225VR38_9STRA</name>
<proteinExistence type="predicted"/>
<reference evidence="2" key="1">
    <citation type="submission" date="2017-03" db="EMBL/GenBank/DDBJ databases">
        <title>Phytopthora megakarya and P. palmivora, two closely related causual agents of cacao black pod achieved similar genome size and gene model numbers by different mechanisms.</title>
        <authorList>
            <person name="Ali S."/>
            <person name="Shao J."/>
            <person name="Larry D.J."/>
            <person name="Kronmiller B."/>
            <person name="Shen D."/>
            <person name="Strem M.D."/>
            <person name="Melnick R.L."/>
            <person name="Guiltinan M.J."/>
            <person name="Tyler B.M."/>
            <person name="Meinhardt L.W."/>
            <person name="Bailey B.A."/>
        </authorList>
    </citation>
    <scope>NUCLEOTIDE SEQUENCE [LARGE SCALE GENOMIC DNA]</scope>
    <source>
        <strain evidence="2">zdho120</strain>
    </source>
</reference>